<protein>
    <submittedName>
        <fullName evidence="3">Uncharacterized protein</fullName>
    </submittedName>
</protein>
<proteinExistence type="predicted"/>
<evidence type="ECO:0000256" key="1">
    <source>
        <dbReference type="SAM" id="MobiDB-lite"/>
    </source>
</evidence>
<feature type="transmembrane region" description="Helical" evidence="2">
    <location>
        <begin position="47"/>
        <end position="65"/>
    </location>
</feature>
<dbReference type="InterPro" id="IPR025291">
    <property type="entry name" value="DUF4153"/>
</dbReference>
<gene>
    <name evidence="3" type="ORF">SAMN05443637_12666</name>
</gene>
<dbReference type="EMBL" id="FRAP01000026">
    <property type="protein sequence ID" value="SHL38760.1"/>
    <property type="molecule type" value="Genomic_DNA"/>
</dbReference>
<keyword evidence="2" id="KW-0812">Transmembrane</keyword>
<feature type="transmembrane region" description="Helical" evidence="2">
    <location>
        <begin position="219"/>
        <end position="239"/>
    </location>
</feature>
<sequence>MTGPGAPDRAEEELVTGPVGTVERPAPPAAPPPLFGEAWPAPTEPPTTGMVVAVAVVALTAAGALPEGRPGLGWLVLALVTVAAALAVDWRNRRITPAGAWWTAAAVALAAVCAIRAAEWLGALCLLAALGSATLAVVGRSGRGVWAAAATVALAVCRAVPWFGRAATERTDLRRTIRIIVALGVGALLLMVFGSLLAAADPVFEALAERLSPTIDDHVVRWLFLAGAGALGMAAICFLTRSAPRPPEPSARRRMRGLEWTIPVGFVVALFAAFLTVTVRTLFGGDAYVRATAGITYAEYARSGFWQLLWVTVLALLVIVAAARLAPVERPVERRWKRGLLTALTAMTLLLIASATHQMVLYQQAYGHTVLRLVVLTAELWLTVAFLLVTWSVLRLHDRVPTRALAGTAAAALLGLALLDPERFVAQQNVDRFAATGKLDAHYLSTLSADALGPTDQLADPLRACIQEQILRDAADPDWRSANLARARAAARPGPQCPDPALTGREM</sequence>
<feature type="transmembrane region" description="Helical" evidence="2">
    <location>
        <begin position="260"/>
        <end position="283"/>
    </location>
</feature>
<keyword evidence="4" id="KW-1185">Reference proteome</keyword>
<feature type="transmembrane region" description="Helical" evidence="2">
    <location>
        <begin position="303"/>
        <end position="327"/>
    </location>
</feature>
<evidence type="ECO:0000313" key="4">
    <source>
        <dbReference type="Proteomes" id="UP000184363"/>
    </source>
</evidence>
<keyword evidence="2" id="KW-0472">Membrane</keyword>
<name>A0A1M7A7W2_PSETH</name>
<evidence type="ECO:0000313" key="3">
    <source>
        <dbReference type="EMBL" id="SHL38760.1"/>
    </source>
</evidence>
<dbReference type="OrthoDB" id="9767931at2"/>
<dbReference type="RefSeq" id="WP_073460141.1">
    <property type="nucleotide sequence ID" value="NZ_FRAP01000026.1"/>
</dbReference>
<feature type="transmembrane region" description="Helical" evidence="2">
    <location>
        <begin position="120"/>
        <end position="139"/>
    </location>
</feature>
<evidence type="ECO:0000256" key="2">
    <source>
        <dbReference type="SAM" id="Phobius"/>
    </source>
</evidence>
<reference evidence="3 4" key="1">
    <citation type="submission" date="2016-11" db="EMBL/GenBank/DDBJ databases">
        <authorList>
            <person name="Jaros S."/>
            <person name="Januszkiewicz K."/>
            <person name="Wedrychowicz H."/>
        </authorList>
    </citation>
    <scope>NUCLEOTIDE SEQUENCE [LARGE SCALE GENOMIC DNA]</scope>
    <source>
        <strain evidence="3 4">DSM 43832</strain>
    </source>
</reference>
<keyword evidence="2" id="KW-1133">Transmembrane helix</keyword>
<feature type="transmembrane region" description="Helical" evidence="2">
    <location>
        <begin position="339"/>
        <end position="361"/>
    </location>
</feature>
<organism evidence="3 4">
    <name type="scientific">Pseudonocardia thermophila</name>
    <dbReference type="NCBI Taxonomy" id="1848"/>
    <lineage>
        <taxon>Bacteria</taxon>
        <taxon>Bacillati</taxon>
        <taxon>Actinomycetota</taxon>
        <taxon>Actinomycetes</taxon>
        <taxon>Pseudonocardiales</taxon>
        <taxon>Pseudonocardiaceae</taxon>
        <taxon>Pseudonocardia</taxon>
    </lineage>
</organism>
<feature type="region of interest" description="Disordered" evidence="1">
    <location>
        <begin position="488"/>
        <end position="507"/>
    </location>
</feature>
<dbReference type="AlphaFoldDB" id="A0A1M7A7W2"/>
<feature type="transmembrane region" description="Helical" evidence="2">
    <location>
        <begin position="145"/>
        <end position="164"/>
    </location>
</feature>
<feature type="transmembrane region" description="Helical" evidence="2">
    <location>
        <begin position="373"/>
        <end position="394"/>
    </location>
</feature>
<feature type="region of interest" description="Disordered" evidence="1">
    <location>
        <begin position="1"/>
        <end position="29"/>
    </location>
</feature>
<dbReference type="Proteomes" id="UP000184363">
    <property type="component" value="Unassembled WGS sequence"/>
</dbReference>
<feature type="transmembrane region" description="Helical" evidence="2">
    <location>
        <begin position="72"/>
        <end position="88"/>
    </location>
</feature>
<feature type="transmembrane region" description="Helical" evidence="2">
    <location>
        <begin position="94"/>
        <end position="113"/>
    </location>
</feature>
<accession>A0A1M7A7W2</accession>
<dbReference type="Pfam" id="PF13687">
    <property type="entry name" value="DUF4153"/>
    <property type="match status" value="1"/>
</dbReference>
<feature type="transmembrane region" description="Helical" evidence="2">
    <location>
        <begin position="176"/>
        <end position="199"/>
    </location>
</feature>
<dbReference type="STRING" id="1848.SAMN05443637_12666"/>